<comment type="caution">
    <text evidence="9">The sequence shown here is derived from an EMBL/GenBank/DDBJ whole genome shotgun (WGS) entry which is preliminary data.</text>
</comment>
<dbReference type="SUPFAM" id="SSF53474">
    <property type="entry name" value="alpha/beta-Hydrolases"/>
    <property type="match status" value="1"/>
</dbReference>
<reference evidence="9 10" key="1">
    <citation type="submission" date="2017-06" db="EMBL/GenBank/DDBJ databases">
        <title>Comparative genomic analysis of Ambrosia Fusariam Clade fungi.</title>
        <authorList>
            <person name="Stajich J.E."/>
            <person name="Carrillo J."/>
            <person name="Kijimoto T."/>
            <person name="Eskalen A."/>
            <person name="O'Donnell K."/>
            <person name="Kasson M."/>
        </authorList>
    </citation>
    <scope>NUCLEOTIDE SEQUENCE [LARGE SCALE GENOMIC DNA]</scope>
    <source>
        <strain evidence="9 10">UCR1854</strain>
    </source>
</reference>
<keyword evidence="10" id="KW-1185">Reference proteome</keyword>
<dbReference type="PANTHER" id="PTHR33938:SF13">
    <property type="entry name" value="CARBOXYLIC ESTER HYDROLASE"/>
    <property type="match status" value="1"/>
</dbReference>
<comment type="similarity">
    <text evidence="1 8">Belongs to the tannase family.</text>
</comment>
<dbReference type="EMBL" id="MIKF01000143">
    <property type="protein sequence ID" value="RTE76734.1"/>
    <property type="molecule type" value="Genomic_DNA"/>
</dbReference>
<dbReference type="GO" id="GO:0030600">
    <property type="term" value="F:feruloyl esterase activity"/>
    <property type="evidence" value="ECO:0007669"/>
    <property type="project" value="UniProtKB-ARBA"/>
</dbReference>
<organism evidence="9 10">
    <name type="scientific">Fusarium euwallaceae</name>
    <dbReference type="NCBI Taxonomy" id="1147111"/>
    <lineage>
        <taxon>Eukaryota</taxon>
        <taxon>Fungi</taxon>
        <taxon>Dikarya</taxon>
        <taxon>Ascomycota</taxon>
        <taxon>Pezizomycotina</taxon>
        <taxon>Sordariomycetes</taxon>
        <taxon>Hypocreomycetidae</taxon>
        <taxon>Hypocreales</taxon>
        <taxon>Nectriaceae</taxon>
        <taxon>Fusarium</taxon>
        <taxon>Fusarium solani species complex</taxon>
    </lineage>
</organism>
<protein>
    <recommendedName>
        <fullName evidence="8">Carboxylic ester hydrolase</fullName>
        <ecNumber evidence="8">3.1.1.-</ecNumber>
    </recommendedName>
</protein>
<evidence type="ECO:0000256" key="8">
    <source>
        <dbReference type="RuleBase" id="RU361238"/>
    </source>
</evidence>
<dbReference type="Pfam" id="PF07519">
    <property type="entry name" value="Tannase"/>
    <property type="match status" value="1"/>
</dbReference>
<evidence type="ECO:0000313" key="10">
    <source>
        <dbReference type="Proteomes" id="UP000287124"/>
    </source>
</evidence>
<accession>A0A430LM04</accession>
<evidence type="ECO:0000256" key="3">
    <source>
        <dbReference type="ARBA" id="ARBA00022723"/>
    </source>
</evidence>
<keyword evidence="7" id="KW-1015">Disulfide bond</keyword>
<dbReference type="Proteomes" id="UP000287124">
    <property type="component" value="Unassembled WGS sequence"/>
</dbReference>
<keyword evidence="3" id="KW-0479">Metal-binding</keyword>
<keyword evidence="4" id="KW-0732">Signal</keyword>
<keyword evidence="6" id="KW-0106">Calcium</keyword>
<evidence type="ECO:0000256" key="7">
    <source>
        <dbReference type="ARBA" id="ARBA00023157"/>
    </source>
</evidence>
<dbReference type="GO" id="GO:0046872">
    <property type="term" value="F:metal ion binding"/>
    <property type="evidence" value="ECO:0007669"/>
    <property type="project" value="UniProtKB-KW"/>
</dbReference>
<dbReference type="InterPro" id="IPR011118">
    <property type="entry name" value="Tannase/feruloyl_esterase"/>
</dbReference>
<dbReference type="InterPro" id="IPR029058">
    <property type="entry name" value="AB_hydrolase_fold"/>
</dbReference>
<name>A0A430LM04_9HYPO</name>
<dbReference type="AlphaFoldDB" id="A0A430LM04"/>
<dbReference type="EC" id="3.1.1.-" evidence="8"/>
<proteinExistence type="inferred from homology"/>
<evidence type="ECO:0000313" key="9">
    <source>
        <dbReference type="EMBL" id="RTE76734.1"/>
    </source>
</evidence>
<sequence length="671" mass="72998">MVTILDQQPIMASLSANMTRCVASTFVTPTLLGAEFLSIEANIVPNYSFEVPKGWTYSQPALNVENVTFCNVTVTYTHPGQNDILHVEAWLPTEENYNGRLQALGGSGWTPGRYILTYAGMINAVANGFASVTTDAGIPESPNPVDWLLTSPGNINTNALQNFGQVSLNDEAVIAKSLIKSLYGKAPSYSYWNACSQGGRQGMKLAQQYPSAFDGIIAAAPAINWAEFYINSIWPSFYMEVTQQFPRDCELNEITSLAIYACDKLDGVEDGIIGDVDNCRKKFDPFKQVGKSFDCSTTGSKLKISHAAAAVANASWSGPRFSNGKFLYHGYDIGADLPTIAPTNCTGKVCTSAGRENVVFAYQAYVKKDPTATLTNITHKDFDTIFKAVKQVFASNLETNEIDLRDFRDAGGKLITYHGLADQSISPGGTLSYYKQVSDFVGNVTSFYKYYRVPGLGHCWGGNGGQPEALFSQLQAWVENGTEPEYTPVVVTMPDNSTQQQILCPYPQKPLFDDSCTKENPNHEVDTGEQTLSGPTLCPFGCGNGSDFMRIAPRSEIMSAAVKASHLNGIPATSNHMVEDPILSHKLINHETPGPIHSASPPLPTAGEVGVNPAVGEYLLGTIKTNEAYSVFIEGIKRLHAADILIMVGTDSVRADQPDRSRPDQYHRLPY</sequence>
<dbReference type="PANTHER" id="PTHR33938">
    <property type="entry name" value="FERULOYL ESTERASE B-RELATED"/>
    <property type="match status" value="1"/>
</dbReference>
<evidence type="ECO:0000256" key="1">
    <source>
        <dbReference type="ARBA" id="ARBA00006249"/>
    </source>
</evidence>
<gene>
    <name evidence="9" type="ORF">BHE90_008816</name>
</gene>
<keyword evidence="2" id="KW-0719">Serine esterase</keyword>
<evidence type="ECO:0000256" key="5">
    <source>
        <dbReference type="ARBA" id="ARBA00022801"/>
    </source>
</evidence>
<evidence type="ECO:0000256" key="6">
    <source>
        <dbReference type="ARBA" id="ARBA00022837"/>
    </source>
</evidence>
<evidence type="ECO:0000256" key="4">
    <source>
        <dbReference type="ARBA" id="ARBA00022729"/>
    </source>
</evidence>
<keyword evidence="5 8" id="KW-0378">Hydrolase</keyword>
<evidence type="ECO:0000256" key="2">
    <source>
        <dbReference type="ARBA" id="ARBA00022487"/>
    </source>
</evidence>